<comment type="caution">
    <text evidence="3">The sequence shown here is derived from an EMBL/GenBank/DDBJ whole genome shotgun (WGS) entry which is preliminary data.</text>
</comment>
<organism evidence="3 4">
    <name type="scientific">Panicum miliaceum</name>
    <name type="common">Proso millet</name>
    <name type="synonym">Broomcorn millet</name>
    <dbReference type="NCBI Taxonomy" id="4540"/>
    <lineage>
        <taxon>Eukaryota</taxon>
        <taxon>Viridiplantae</taxon>
        <taxon>Streptophyta</taxon>
        <taxon>Embryophyta</taxon>
        <taxon>Tracheophyta</taxon>
        <taxon>Spermatophyta</taxon>
        <taxon>Magnoliopsida</taxon>
        <taxon>Liliopsida</taxon>
        <taxon>Poales</taxon>
        <taxon>Poaceae</taxon>
        <taxon>PACMAD clade</taxon>
        <taxon>Panicoideae</taxon>
        <taxon>Panicodae</taxon>
        <taxon>Paniceae</taxon>
        <taxon>Panicinae</taxon>
        <taxon>Panicum</taxon>
        <taxon>Panicum sect. Panicum</taxon>
    </lineage>
</organism>
<feature type="compositionally biased region" description="Low complexity" evidence="1">
    <location>
        <begin position="414"/>
        <end position="426"/>
    </location>
</feature>
<feature type="compositionally biased region" description="Acidic residues" evidence="1">
    <location>
        <begin position="516"/>
        <end position="526"/>
    </location>
</feature>
<gene>
    <name evidence="3" type="ORF">C2845_PM02G20000</name>
</gene>
<feature type="region of interest" description="Disordered" evidence="1">
    <location>
        <begin position="30"/>
        <end position="52"/>
    </location>
</feature>
<feature type="chain" id="PRO_5017960303" evidence="2">
    <location>
        <begin position="31"/>
        <end position="552"/>
    </location>
</feature>
<dbReference type="PANTHER" id="PTHR34059:SF1">
    <property type="entry name" value="EXPRESSED PROTEIN"/>
    <property type="match status" value="1"/>
</dbReference>
<dbReference type="EMBL" id="PQIB02000005">
    <property type="protein sequence ID" value="RLN17436.1"/>
    <property type="molecule type" value="Genomic_DNA"/>
</dbReference>
<feature type="region of interest" description="Disordered" evidence="1">
    <location>
        <begin position="191"/>
        <end position="478"/>
    </location>
</feature>
<feature type="compositionally biased region" description="Basic and acidic residues" evidence="1">
    <location>
        <begin position="37"/>
        <end position="52"/>
    </location>
</feature>
<evidence type="ECO:0000256" key="2">
    <source>
        <dbReference type="SAM" id="SignalP"/>
    </source>
</evidence>
<feature type="compositionally biased region" description="Pro residues" evidence="1">
    <location>
        <begin position="358"/>
        <end position="370"/>
    </location>
</feature>
<accession>A0A3L6SBZ6</accession>
<sequence>MVRANSATWSGLSSVLVWFELNFIWREGAGHRPPHRRAGDQGGVKRGDRGGKEKSLKELVVTLGASLLPHLFSPLEIDGSAAAGRRRLGAAELPVQGGRARALRRAAAAPPRGARGGGGGSRPGVRRQACELLHLLFVGIAVSYGLFSRKNTADDGRAGLAAAEKDAAAGPEPAKADARYAWRMFRDSIAPFDDEEEDEVLPDSPPGGGGGREKMRSWSAPHRPEDPVVVVSNGGGGRNGHAADAQAPLSLPVRTLKPQSAQDASAGGGETPRSRPRRGSQDPATGGARDETVLPSPIPWRSRSGRLDAGRPASPSPSPSPKRLSPASSLARETLAKASEEEYYAKRRSPYRSSSISSPPPAPPPPPPPFLVHGYHPAAERRAAVGKSFKEELQHHSMRGRGEDHYSPNTGVFSTSAYSSNNSSTAKPRNSFDGGGGSSSSASVGKSVRTIRARVPAAFQGQSQELPDDAGDGRDAVGVHGLEESYGYRAYQSIPRFQYERSVSDPILGGVAVSSDDTESSDDDDVGAYSTRTNSPRESTPEVDEKEVVLIF</sequence>
<keyword evidence="4" id="KW-1185">Reference proteome</keyword>
<reference evidence="4" key="1">
    <citation type="journal article" date="2019" name="Nat. Commun.">
        <title>The genome of broomcorn millet.</title>
        <authorList>
            <person name="Zou C."/>
            <person name="Miki D."/>
            <person name="Li D."/>
            <person name="Tang Q."/>
            <person name="Xiao L."/>
            <person name="Rajput S."/>
            <person name="Deng P."/>
            <person name="Jia W."/>
            <person name="Huang R."/>
            <person name="Zhang M."/>
            <person name="Sun Y."/>
            <person name="Hu J."/>
            <person name="Fu X."/>
            <person name="Schnable P.S."/>
            <person name="Li F."/>
            <person name="Zhang H."/>
            <person name="Feng B."/>
            <person name="Zhu X."/>
            <person name="Liu R."/>
            <person name="Schnable J.C."/>
            <person name="Zhu J.-K."/>
            <person name="Zhang H."/>
        </authorList>
    </citation>
    <scope>NUCLEOTIDE SEQUENCE [LARGE SCALE GENOMIC DNA]</scope>
</reference>
<dbReference type="AlphaFoldDB" id="A0A3L6SBZ6"/>
<feature type="region of interest" description="Disordered" evidence="1">
    <location>
        <begin position="509"/>
        <end position="552"/>
    </location>
</feature>
<dbReference type="Proteomes" id="UP000275267">
    <property type="component" value="Unassembled WGS sequence"/>
</dbReference>
<dbReference type="STRING" id="4540.A0A3L6SBZ6"/>
<name>A0A3L6SBZ6_PANMI</name>
<protein>
    <submittedName>
        <fullName evidence="3">Uncharacterized protein</fullName>
    </submittedName>
</protein>
<feature type="compositionally biased region" description="Basic and acidic residues" evidence="1">
    <location>
        <begin position="211"/>
        <end position="226"/>
    </location>
</feature>
<feature type="signal peptide" evidence="2">
    <location>
        <begin position="1"/>
        <end position="30"/>
    </location>
</feature>
<feature type="region of interest" description="Disordered" evidence="1">
    <location>
        <begin position="105"/>
        <end position="124"/>
    </location>
</feature>
<evidence type="ECO:0000313" key="3">
    <source>
        <dbReference type="EMBL" id="RLN17436.1"/>
    </source>
</evidence>
<evidence type="ECO:0000256" key="1">
    <source>
        <dbReference type="SAM" id="MobiDB-lite"/>
    </source>
</evidence>
<dbReference type="OrthoDB" id="1080706at2759"/>
<proteinExistence type="predicted"/>
<feature type="compositionally biased region" description="Low complexity" evidence="1">
    <location>
        <begin position="321"/>
        <end position="330"/>
    </location>
</feature>
<keyword evidence="2" id="KW-0732">Signal</keyword>
<evidence type="ECO:0000313" key="4">
    <source>
        <dbReference type="Proteomes" id="UP000275267"/>
    </source>
</evidence>
<dbReference type="PANTHER" id="PTHR34059">
    <property type="entry name" value="EXPRESSED PROTEIN"/>
    <property type="match status" value="1"/>
</dbReference>
<feature type="compositionally biased region" description="Basic and acidic residues" evidence="1">
    <location>
        <begin position="378"/>
        <end position="406"/>
    </location>
</feature>
<feature type="compositionally biased region" description="Acidic residues" evidence="1">
    <location>
        <begin position="192"/>
        <end position="201"/>
    </location>
</feature>
<feature type="compositionally biased region" description="Basic and acidic residues" evidence="1">
    <location>
        <begin position="334"/>
        <end position="345"/>
    </location>
</feature>